<dbReference type="Gene3D" id="1.10.12.10">
    <property type="entry name" value="Lyase 2-enoyl-coa Hydratase, Chain A, domain 2"/>
    <property type="match status" value="1"/>
</dbReference>
<dbReference type="AlphaFoldDB" id="A0A1I0AH68"/>
<accession>A0A1I0AH68</accession>
<proteinExistence type="inferred from homology"/>
<gene>
    <name evidence="2" type="ORF">SAMN05421811_101785</name>
</gene>
<reference evidence="2 3" key="1">
    <citation type="submission" date="2016-10" db="EMBL/GenBank/DDBJ databases">
        <authorList>
            <person name="de Groot N.N."/>
        </authorList>
    </citation>
    <scope>NUCLEOTIDE SEQUENCE [LARGE SCALE GENOMIC DNA]</scope>
    <source>
        <strain evidence="2 3">CGMCC 4.5598</strain>
    </source>
</reference>
<dbReference type="InterPro" id="IPR029045">
    <property type="entry name" value="ClpP/crotonase-like_dom_sf"/>
</dbReference>
<name>A0A1I0AH68_9ACTN</name>
<dbReference type="EMBL" id="FOHX01000001">
    <property type="protein sequence ID" value="SES93179.1"/>
    <property type="molecule type" value="Genomic_DNA"/>
</dbReference>
<evidence type="ECO:0000256" key="1">
    <source>
        <dbReference type="ARBA" id="ARBA00005254"/>
    </source>
</evidence>
<dbReference type="InterPro" id="IPR001753">
    <property type="entry name" value="Enoyl-CoA_hydra/iso"/>
</dbReference>
<comment type="similarity">
    <text evidence="1">Belongs to the enoyl-CoA hydratase/isomerase family.</text>
</comment>
<organism evidence="2 3">
    <name type="scientific">Nonomuraea wenchangensis</name>
    <dbReference type="NCBI Taxonomy" id="568860"/>
    <lineage>
        <taxon>Bacteria</taxon>
        <taxon>Bacillati</taxon>
        <taxon>Actinomycetota</taxon>
        <taxon>Actinomycetes</taxon>
        <taxon>Streptosporangiales</taxon>
        <taxon>Streptosporangiaceae</taxon>
        <taxon>Nonomuraea</taxon>
    </lineage>
</organism>
<dbReference type="PANTHER" id="PTHR42964:SF1">
    <property type="entry name" value="POLYKETIDE BIOSYNTHESIS ENOYL-COA HYDRATASE PKSH-RELATED"/>
    <property type="match status" value="1"/>
</dbReference>
<dbReference type="Proteomes" id="UP000199361">
    <property type="component" value="Unassembled WGS sequence"/>
</dbReference>
<dbReference type="CDD" id="cd06558">
    <property type="entry name" value="crotonase-like"/>
    <property type="match status" value="1"/>
</dbReference>
<dbReference type="STRING" id="568860.SAMN05421811_101785"/>
<dbReference type="Pfam" id="PF00378">
    <property type="entry name" value="ECH_1"/>
    <property type="match status" value="1"/>
</dbReference>
<protein>
    <submittedName>
        <fullName evidence="2">Enoyl-CoA hydratase/carnithine racemase</fullName>
    </submittedName>
</protein>
<dbReference type="InterPro" id="IPR051683">
    <property type="entry name" value="Enoyl-CoA_Hydratase/Isomerase"/>
</dbReference>
<dbReference type="GO" id="GO:0003824">
    <property type="term" value="F:catalytic activity"/>
    <property type="evidence" value="ECO:0007669"/>
    <property type="project" value="UniProtKB-ARBA"/>
</dbReference>
<dbReference type="PANTHER" id="PTHR42964">
    <property type="entry name" value="ENOYL-COA HYDRATASE"/>
    <property type="match status" value="1"/>
</dbReference>
<keyword evidence="3" id="KW-1185">Reference proteome</keyword>
<dbReference type="SUPFAM" id="SSF52096">
    <property type="entry name" value="ClpP/crotonase"/>
    <property type="match status" value="1"/>
</dbReference>
<evidence type="ECO:0000313" key="3">
    <source>
        <dbReference type="Proteomes" id="UP000199361"/>
    </source>
</evidence>
<dbReference type="InterPro" id="IPR014748">
    <property type="entry name" value="Enoyl-CoA_hydra_C"/>
</dbReference>
<sequence length="299" mass="31893">MSSLFTMARNVYMIWMTVKEGRPGARGEAPVSSKSGGADLERADGVLLSTVVGGTLVVTLNRPESANALDDELMDALAGLWRAAAGAPELRAVLLTGAGKAFCAGADVSMLSVPRVQVGDTAAEELDFLPGPRLGIPVIVAVNGVCAGGGLHFVADADICIASTSARFLDPHVSVGQVSALEPLQLRLRMRPDLLTRLVLLGRHESLSAERAERAGLVSEVVEPDALAGRGMELAELVGRNSPEAVRLSRRVLRAFEERLVATHMDLGWELIRRHRDHPDAVEGPAAFLDKREPKWTTS</sequence>
<dbReference type="Gene3D" id="3.90.226.10">
    <property type="entry name" value="2-enoyl-CoA Hydratase, Chain A, domain 1"/>
    <property type="match status" value="1"/>
</dbReference>
<evidence type="ECO:0000313" key="2">
    <source>
        <dbReference type="EMBL" id="SES93179.1"/>
    </source>
</evidence>